<dbReference type="Gene3D" id="3.30.160.60">
    <property type="entry name" value="Classic Zinc Finger"/>
    <property type="match status" value="1"/>
</dbReference>
<evidence type="ECO:0000256" key="4">
    <source>
        <dbReference type="ARBA" id="ARBA00022833"/>
    </source>
</evidence>
<dbReference type="InterPro" id="IPR036236">
    <property type="entry name" value="Znf_C2H2_sf"/>
</dbReference>
<dbReference type="Pfam" id="PF13912">
    <property type="entry name" value="zf-C2H2_6"/>
    <property type="match status" value="1"/>
</dbReference>
<dbReference type="GO" id="GO:0008270">
    <property type="term" value="F:zinc ion binding"/>
    <property type="evidence" value="ECO:0007669"/>
    <property type="project" value="UniProtKB-KW"/>
</dbReference>
<sequence>MSNVEEEVIQGMQSKVFNCNYCHRVFTTSQALGGHQNGHRRERELVKRAQRHAQLLANPMHHHSLRLTNSPYIDRRSSFLYGLESASHQLLTLPLPLMNHNPLYYQPYSLPYEYYGERRGEVRVSRFNEMRHEPTLNVGRKPSSNSTSVNLELALFKGSDSHGDHINDGKEISATDEEKKSDAVDLTLHL</sequence>
<keyword evidence="2" id="KW-0479">Metal-binding</keyword>
<dbReference type="InterPro" id="IPR013087">
    <property type="entry name" value="Znf_C2H2_type"/>
</dbReference>
<evidence type="ECO:0000256" key="6">
    <source>
        <dbReference type="PROSITE-ProRule" id="PRU00042"/>
    </source>
</evidence>
<evidence type="ECO:0000256" key="3">
    <source>
        <dbReference type="ARBA" id="ARBA00022771"/>
    </source>
</evidence>
<dbReference type="SUPFAM" id="SSF57667">
    <property type="entry name" value="beta-beta-alpha zinc fingers"/>
    <property type="match status" value="1"/>
</dbReference>
<evidence type="ECO:0000313" key="9">
    <source>
        <dbReference type="Proteomes" id="UP000829196"/>
    </source>
</evidence>
<dbReference type="OrthoDB" id="772256at2759"/>
<evidence type="ECO:0000313" key="8">
    <source>
        <dbReference type="EMBL" id="KAI0500441.1"/>
    </source>
</evidence>
<evidence type="ECO:0000256" key="1">
    <source>
        <dbReference type="ARBA" id="ARBA00004123"/>
    </source>
</evidence>
<keyword evidence="9" id="KW-1185">Reference proteome</keyword>
<name>A0A8T3AWF7_DENNO</name>
<dbReference type="PROSITE" id="PS50157">
    <property type="entry name" value="ZINC_FINGER_C2H2_2"/>
    <property type="match status" value="1"/>
</dbReference>
<evidence type="ECO:0000256" key="5">
    <source>
        <dbReference type="ARBA" id="ARBA00023242"/>
    </source>
</evidence>
<dbReference type="GO" id="GO:0005634">
    <property type="term" value="C:nucleus"/>
    <property type="evidence" value="ECO:0007669"/>
    <property type="project" value="UniProtKB-SubCell"/>
</dbReference>
<comment type="caution">
    <text evidence="8">The sequence shown here is derived from an EMBL/GenBank/DDBJ whole genome shotgun (WGS) entry which is preliminary data.</text>
</comment>
<feature type="domain" description="C2H2-type" evidence="7">
    <location>
        <begin position="17"/>
        <end position="44"/>
    </location>
</feature>
<proteinExistence type="predicted"/>
<gene>
    <name evidence="8" type="ORF">KFK09_018653</name>
</gene>
<dbReference type="Proteomes" id="UP000829196">
    <property type="component" value="Unassembled WGS sequence"/>
</dbReference>
<dbReference type="PROSITE" id="PS00028">
    <property type="entry name" value="ZINC_FINGER_C2H2_1"/>
    <property type="match status" value="1"/>
</dbReference>
<accession>A0A8T3AWF7</accession>
<dbReference type="PANTHER" id="PTHR47287">
    <property type="entry name" value="C2H2 AND C2HC ZINC FINGERS SUPERFAMILY PROTEIN"/>
    <property type="match status" value="1"/>
</dbReference>
<dbReference type="PANTHER" id="PTHR47287:SF9">
    <property type="entry name" value="ZINC FINGER PROTEIN 4-LIKE"/>
    <property type="match status" value="1"/>
</dbReference>
<reference evidence="8" key="1">
    <citation type="journal article" date="2022" name="Front. Genet.">
        <title>Chromosome-Scale Assembly of the Dendrobium nobile Genome Provides Insights Into the Molecular Mechanism of the Biosynthesis of the Medicinal Active Ingredient of Dendrobium.</title>
        <authorList>
            <person name="Xu Q."/>
            <person name="Niu S.-C."/>
            <person name="Li K.-L."/>
            <person name="Zheng P.-J."/>
            <person name="Zhang X.-J."/>
            <person name="Jia Y."/>
            <person name="Liu Y."/>
            <person name="Niu Y.-X."/>
            <person name="Yu L.-H."/>
            <person name="Chen D.-F."/>
            <person name="Zhang G.-Q."/>
        </authorList>
    </citation>
    <scope>NUCLEOTIDE SEQUENCE</scope>
    <source>
        <tissue evidence="8">Leaf</tissue>
    </source>
</reference>
<keyword evidence="4" id="KW-0862">Zinc</keyword>
<keyword evidence="3 6" id="KW-0863">Zinc-finger</keyword>
<organism evidence="8 9">
    <name type="scientific">Dendrobium nobile</name>
    <name type="common">Orchid</name>
    <dbReference type="NCBI Taxonomy" id="94219"/>
    <lineage>
        <taxon>Eukaryota</taxon>
        <taxon>Viridiplantae</taxon>
        <taxon>Streptophyta</taxon>
        <taxon>Embryophyta</taxon>
        <taxon>Tracheophyta</taxon>
        <taxon>Spermatophyta</taxon>
        <taxon>Magnoliopsida</taxon>
        <taxon>Liliopsida</taxon>
        <taxon>Asparagales</taxon>
        <taxon>Orchidaceae</taxon>
        <taxon>Epidendroideae</taxon>
        <taxon>Malaxideae</taxon>
        <taxon>Dendrobiinae</taxon>
        <taxon>Dendrobium</taxon>
    </lineage>
</organism>
<dbReference type="GO" id="GO:0009788">
    <property type="term" value="P:negative regulation of abscisic acid-activated signaling pathway"/>
    <property type="evidence" value="ECO:0007669"/>
    <property type="project" value="InterPro"/>
</dbReference>
<dbReference type="AlphaFoldDB" id="A0A8T3AWF7"/>
<comment type="subcellular location">
    <subcellularLocation>
        <location evidence="1">Nucleus</location>
    </subcellularLocation>
</comment>
<evidence type="ECO:0000259" key="7">
    <source>
        <dbReference type="PROSITE" id="PS50157"/>
    </source>
</evidence>
<protein>
    <recommendedName>
        <fullName evidence="7">C2H2-type domain-containing protein</fullName>
    </recommendedName>
</protein>
<dbReference type="EMBL" id="JAGYWB010000013">
    <property type="protein sequence ID" value="KAI0500441.1"/>
    <property type="molecule type" value="Genomic_DNA"/>
</dbReference>
<evidence type="ECO:0000256" key="2">
    <source>
        <dbReference type="ARBA" id="ARBA00022723"/>
    </source>
</evidence>
<keyword evidence="5" id="KW-0539">Nucleus</keyword>
<dbReference type="InterPro" id="IPR044246">
    <property type="entry name" value="ZFP3-like"/>
</dbReference>